<evidence type="ECO:0000313" key="3">
    <source>
        <dbReference type="Proteomes" id="UP001228581"/>
    </source>
</evidence>
<dbReference type="Pfam" id="PF13676">
    <property type="entry name" value="TIR_2"/>
    <property type="match status" value="1"/>
</dbReference>
<dbReference type="PROSITE" id="PS50104">
    <property type="entry name" value="TIR"/>
    <property type="match status" value="1"/>
</dbReference>
<comment type="caution">
    <text evidence="2">The sequence shown here is derived from an EMBL/GenBank/DDBJ whole genome shotgun (WGS) entry which is preliminary data.</text>
</comment>
<dbReference type="EMBL" id="JASJOT010000046">
    <property type="protein sequence ID" value="MDJ1498409.1"/>
    <property type="molecule type" value="Genomic_DNA"/>
</dbReference>
<keyword evidence="3" id="KW-1185">Reference proteome</keyword>
<protein>
    <submittedName>
        <fullName evidence="2">Toll/interleukin-1 receptor domain-containing protein</fullName>
    </submittedName>
</protein>
<proteinExistence type="predicted"/>
<dbReference type="Proteomes" id="UP001228581">
    <property type="component" value="Unassembled WGS sequence"/>
</dbReference>
<dbReference type="Gene3D" id="3.40.50.10140">
    <property type="entry name" value="Toll/interleukin-1 receptor homology (TIR) domain"/>
    <property type="match status" value="1"/>
</dbReference>
<accession>A0ABT7CXB0</accession>
<dbReference type="InterPro" id="IPR000157">
    <property type="entry name" value="TIR_dom"/>
</dbReference>
<evidence type="ECO:0000313" key="2">
    <source>
        <dbReference type="EMBL" id="MDJ1498409.1"/>
    </source>
</evidence>
<organism evidence="2 3">
    <name type="scientific">Xanthocytophaga flava</name>
    <dbReference type="NCBI Taxonomy" id="3048013"/>
    <lineage>
        <taxon>Bacteria</taxon>
        <taxon>Pseudomonadati</taxon>
        <taxon>Bacteroidota</taxon>
        <taxon>Cytophagia</taxon>
        <taxon>Cytophagales</taxon>
        <taxon>Rhodocytophagaceae</taxon>
        <taxon>Xanthocytophaga</taxon>
    </lineage>
</organism>
<keyword evidence="2" id="KW-0675">Receptor</keyword>
<dbReference type="InterPro" id="IPR035897">
    <property type="entry name" value="Toll_tir_struct_dom_sf"/>
</dbReference>
<gene>
    <name evidence="2" type="ORF">QNI19_36075</name>
</gene>
<dbReference type="RefSeq" id="WP_314004811.1">
    <property type="nucleotide sequence ID" value="NZ_JASJOT010000046.1"/>
</dbReference>
<dbReference type="SUPFAM" id="SSF52200">
    <property type="entry name" value="Toll/Interleukin receptor TIR domain"/>
    <property type="match status" value="1"/>
</dbReference>
<feature type="domain" description="TIR" evidence="1">
    <location>
        <begin position="129"/>
        <end position="268"/>
    </location>
</feature>
<reference evidence="2 3" key="1">
    <citation type="submission" date="2023-05" db="EMBL/GenBank/DDBJ databases">
        <authorList>
            <person name="Zhang X."/>
        </authorList>
    </citation>
    <scope>NUCLEOTIDE SEQUENCE [LARGE SCALE GENOMIC DNA]</scope>
    <source>
        <strain evidence="2 3">DM2B3-1</strain>
    </source>
</reference>
<sequence>MEYKYQIVLTGTITSATTEITELFYKKLEELQLLSNAYKTINASDFDKEYKGNQPTFVLYFGNSEGNFEDANLVEKLLKDGNIVLPIFYNSFREEIPPILSNQNGLQYSNDKNDTIVNLILESFGKLRNSRKVFISYKRDESTSVAIQLYEALEKYNFDVFLDTHSIKPGEPFQDELWHRMTDCDVIVILNTPKFLESNWCKEEIAEANVKQIGVVQLIWPNHILERIAEVCFPINLNENNFINKVYNNKDTSKLTNETVSSIVQQVESVRARNLASRQDNLITEFLNIARTYGKGMNIQPERFITEKLDNKKRRIFIPTVGIPQSIDCDPSSALMKEIDDFSVNEVYLIYDDIRIKEKWLNHLDYLNNHLDVKTIKKQKFDEWLQNH</sequence>
<evidence type="ECO:0000259" key="1">
    <source>
        <dbReference type="PROSITE" id="PS50104"/>
    </source>
</evidence>
<name>A0ABT7CXB0_9BACT</name>